<dbReference type="InterPro" id="IPR003344">
    <property type="entry name" value="Big_1_dom"/>
</dbReference>
<evidence type="ECO:0000256" key="3">
    <source>
        <dbReference type="SAM" id="SignalP"/>
    </source>
</evidence>
<dbReference type="Gene3D" id="2.60.40.10">
    <property type="entry name" value="Immunoglobulins"/>
    <property type="match status" value="4"/>
</dbReference>
<dbReference type="Proteomes" id="UP000282106">
    <property type="component" value="Unassembled WGS sequence"/>
</dbReference>
<dbReference type="GO" id="GO:0009279">
    <property type="term" value="C:cell outer membrane"/>
    <property type="evidence" value="ECO:0007669"/>
    <property type="project" value="TreeGrafter"/>
</dbReference>
<keyword evidence="3" id="KW-0732">Signal</keyword>
<dbReference type="PANTHER" id="PTHR39576">
    <property type="entry name" value="ATTACHING AND EFFACING PROTEIN HOMOLOG-RELATED-RELATED"/>
    <property type="match status" value="1"/>
</dbReference>
<accession>A0A3N0V5A7</accession>
<dbReference type="InterPro" id="IPR008964">
    <property type="entry name" value="Invasin/intimin_cell_adhesion"/>
</dbReference>
<keyword evidence="6" id="KW-1185">Reference proteome</keyword>
<proteinExistence type="inferred from homology"/>
<dbReference type="AlphaFoldDB" id="A0A3N0V5A7"/>
<organism evidence="5 6">
    <name type="scientific">Stagnimonas aquatica</name>
    <dbReference type="NCBI Taxonomy" id="2689987"/>
    <lineage>
        <taxon>Bacteria</taxon>
        <taxon>Pseudomonadati</taxon>
        <taxon>Pseudomonadota</taxon>
        <taxon>Gammaproteobacteria</taxon>
        <taxon>Nevskiales</taxon>
        <taxon>Nevskiaceae</taxon>
        <taxon>Stagnimonas</taxon>
    </lineage>
</organism>
<comment type="similarity">
    <text evidence="1">Belongs to the intimin/invasin family.</text>
</comment>
<dbReference type="RefSeq" id="WP_123212496.1">
    <property type="nucleotide sequence ID" value="NZ_RJVO01000007.1"/>
</dbReference>
<feature type="domain" description="Big-1" evidence="4">
    <location>
        <begin position="72"/>
        <end position="167"/>
    </location>
</feature>
<dbReference type="InParanoid" id="A0A3N0V5A7"/>
<feature type="region of interest" description="Disordered" evidence="2">
    <location>
        <begin position="32"/>
        <end position="57"/>
    </location>
</feature>
<dbReference type="PROSITE" id="PS51257">
    <property type="entry name" value="PROKAR_LIPOPROTEIN"/>
    <property type="match status" value="1"/>
</dbReference>
<evidence type="ECO:0000313" key="5">
    <source>
        <dbReference type="EMBL" id="ROH87772.1"/>
    </source>
</evidence>
<comment type="caution">
    <text evidence="5">The sequence shown here is derived from an EMBL/GenBank/DDBJ whole genome shotgun (WGS) entry which is preliminary data.</text>
</comment>
<feature type="signal peptide" evidence="3">
    <location>
        <begin position="1"/>
        <end position="21"/>
    </location>
</feature>
<reference evidence="5 6" key="1">
    <citation type="submission" date="2018-10" db="EMBL/GenBank/DDBJ databases">
        <authorList>
            <person name="Chen W.-M."/>
        </authorList>
    </citation>
    <scope>NUCLEOTIDE SEQUENCE [LARGE SCALE GENOMIC DNA]</scope>
    <source>
        <strain evidence="5 6">THS-13</strain>
    </source>
</reference>
<protein>
    <recommendedName>
        <fullName evidence="4">Big-1 domain-containing protein</fullName>
    </recommendedName>
</protein>
<evidence type="ECO:0000259" key="4">
    <source>
        <dbReference type="PROSITE" id="PS51127"/>
    </source>
</evidence>
<dbReference type="EMBL" id="RJVO01000007">
    <property type="protein sequence ID" value="ROH87772.1"/>
    <property type="molecule type" value="Genomic_DNA"/>
</dbReference>
<feature type="chain" id="PRO_5018029484" description="Big-1 domain-containing protein" evidence="3">
    <location>
        <begin position="22"/>
        <end position="640"/>
    </location>
</feature>
<dbReference type="SUPFAM" id="SSF49373">
    <property type="entry name" value="Invasin/intimin cell-adhesion fragments"/>
    <property type="match status" value="4"/>
</dbReference>
<dbReference type="Pfam" id="PF02369">
    <property type="entry name" value="Big_1"/>
    <property type="match status" value="1"/>
</dbReference>
<gene>
    <name evidence="5" type="ORF">ED208_13735</name>
</gene>
<dbReference type="PROSITE" id="PS51127">
    <property type="entry name" value="BIG1"/>
    <property type="match status" value="2"/>
</dbReference>
<sequence length="640" mass="63891">MGKLGLGNAAIAGLCALLISACGGGGGFSDGAGGSSSGGTSSGGTSSGGTSSGGTSSGGTTVTVAKLTLLASAPQLSSSASAIADGVTLTAILKDSSNNVVPGATVRFSTPDSAEINVVNPAISDANGRVKATLTTGGDPQNRTISVTASTGTGSSLVSAVVPIQVVGTTVGISGVGNTQFDVETLYTALLADSQGGAIVGAAVTASTDDENTVTLVSPETDLSGQVQIKLKAKKALTTLTVTALGQSVSKKINVSTDSFKLAAAAPGSSVNFDESDAEVDIGTSEEITTRWFQGGNPVPDGTVVNFAATRGSIGTSKTTTGGLATVSISSTQAGVSTIVASSEMLSKPTATIQLEFVAVDPTLIEVQASPAVIATNQSSEISAVVRDKDKNLVKNAIVEFSLSDSSSGVISSATAVTDSQGLAKVTYTSSSQSSGTHSVVVSGKIRGTSVQNTAQITVGGRAVGITIGTGADVVIKDTSTYQLPFTVLIADSAGNPVPDAKFTLSVRSISFFKGIRGATVSEINGVKVDGCPNEDVDLNSILEGSEDTNGNGQIDPGQVSSVPTTISIDEDGAGQFFLTYPKDYGSFVKVRITGVATVAGTDTTETRDILLRIADVDAPFLDPNSPYGATADCATFDPK</sequence>
<evidence type="ECO:0000313" key="6">
    <source>
        <dbReference type="Proteomes" id="UP000282106"/>
    </source>
</evidence>
<evidence type="ECO:0000256" key="1">
    <source>
        <dbReference type="ARBA" id="ARBA00010116"/>
    </source>
</evidence>
<name>A0A3N0V5A7_9GAMM</name>
<evidence type="ECO:0000256" key="2">
    <source>
        <dbReference type="SAM" id="MobiDB-lite"/>
    </source>
</evidence>
<dbReference type="PANTHER" id="PTHR39576:SF1">
    <property type="entry name" value="INVASIN"/>
    <property type="match status" value="1"/>
</dbReference>
<dbReference type="InterPro" id="IPR051715">
    <property type="entry name" value="Intimin-Invasin_domain"/>
</dbReference>
<dbReference type="InterPro" id="IPR013783">
    <property type="entry name" value="Ig-like_fold"/>
</dbReference>
<feature type="domain" description="Big-1" evidence="4">
    <location>
        <begin position="364"/>
        <end position="459"/>
    </location>
</feature>
<dbReference type="SMART" id="SM00634">
    <property type="entry name" value="BID_1"/>
    <property type="match status" value="2"/>
</dbReference>